<dbReference type="OrthoDB" id="5079646at2759"/>
<comment type="caution">
    <text evidence="2">The sequence shown here is derived from an EMBL/GenBank/DDBJ whole genome shotgun (WGS) entry which is preliminary data.</text>
</comment>
<keyword evidence="3" id="KW-1185">Reference proteome</keyword>
<dbReference type="AlphaFoldDB" id="A0A8H5Q7D7"/>
<dbReference type="Proteomes" id="UP000547976">
    <property type="component" value="Unassembled WGS sequence"/>
</dbReference>
<accession>A0A8H5Q7D7</accession>
<dbReference type="RefSeq" id="XP_036540599.1">
    <property type="nucleotide sequence ID" value="XM_036681744.1"/>
</dbReference>
<sequence>MQSSILFLASAMALISQATAGVISSREASIANLQIFGDDRCTAAESMGDFNLYSEDTDKCHTFPTDKAVNSVYISYINNGCAVYPQTAEIRAGSLTKNGREGLELRLAVTKSLSGLKYCQWVH</sequence>
<dbReference type="EMBL" id="JAAOAV010000033">
    <property type="protein sequence ID" value="KAF5609614.1"/>
    <property type="molecule type" value="Genomic_DNA"/>
</dbReference>
<reference evidence="2 3" key="1">
    <citation type="submission" date="2020-05" db="EMBL/GenBank/DDBJ databases">
        <title>Identification and distribution of gene clusters putatively required for synthesis of sphingolipid metabolism inhibitors in phylogenetically diverse species of the filamentous fungus Fusarium.</title>
        <authorList>
            <person name="Kim H.-S."/>
            <person name="Busman M."/>
            <person name="Brown D.W."/>
            <person name="Divon H."/>
            <person name="Uhlig S."/>
            <person name="Proctor R.H."/>
        </authorList>
    </citation>
    <scope>NUCLEOTIDE SEQUENCE [LARGE SCALE GENOMIC DNA]</scope>
    <source>
        <strain evidence="2 3">NRRL 66333</strain>
    </source>
</reference>
<gene>
    <name evidence="2" type="ORF">FSUBG_3821</name>
</gene>
<evidence type="ECO:0000313" key="3">
    <source>
        <dbReference type="Proteomes" id="UP000547976"/>
    </source>
</evidence>
<feature type="chain" id="PRO_5034638064" evidence="1">
    <location>
        <begin position="21"/>
        <end position="123"/>
    </location>
</feature>
<name>A0A8H5Q7D7_GIBSU</name>
<evidence type="ECO:0000256" key="1">
    <source>
        <dbReference type="SAM" id="SignalP"/>
    </source>
</evidence>
<dbReference type="GeneID" id="59316462"/>
<proteinExistence type="predicted"/>
<protein>
    <submittedName>
        <fullName evidence="2">Ec86</fullName>
    </submittedName>
</protein>
<feature type="signal peptide" evidence="1">
    <location>
        <begin position="1"/>
        <end position="20"/>
    </location>
</feature>
<organism evidence="2 3">
    <name type="scientific">Gibberella subglutinans</name>
    <name type="common">Fusarium subglutinans</name>
    <dbReference type="NCBI Taxonomy" id="42677"/>
    <lineage>
        <taxon>Eukaryota</taxon>
        <taxon>Fungi</taxon>
        <taxon>Dikarya</taxon>
        <taxon>Ascomycota</taxon>
        <taxon>Pezizomycotina</taxon>
        <taxon>Sordariomycetes</taxon>
        <taxon>Hypocreomycetidae</taxon>
        <taxon>Hypocreales</taxon>
        <taxon>Nectriaceae</taxon>
        <taxon>Fusarium</taxon>
        <taxon>Fusarium fujikuroi species complex</taxon>
    </lineage>
</organism>
<evidence type="ECO:0000313" key="2">
    <source>
        <dbReference type="EMBL" id="KAF5609614.1"/>
    </source>
</evidence>
<keyword evidence="1" id="KW-0732">Signal</keyword>